<sequence>MNRERLQYLLERQGVGIASDEEQAELEAWYMTYESQPDFTERLSESALPALEAKMFEKIQTALEQENLHPIRSRRRTLFTRMLRVAASILLVVMAGGGLYYYFSLTGMIREQTGYGEVRTVMLPDGSEVTLNGNSEITYRSNWGNEQLREINLKGEAYFKVIHTKDNRKFRVRTGEDFSLDVLGTQFTVANRKSGTRIVLDQGKVQCNLNDEENETLIMKPGEMVKFAGNPSDYVRESVETSVYSAWKEHKLIFNNTTLQEVSLILEDTYDFKIQAESPELLTRKITGSVPTDNIEILIQGIAEASGVIIARNGKELTITDRKR</sequence>
<dbReference type="PIRSF" id="PIRSF018266">
    <property type="entry name" value="FecR"/>
    <property type="match status" value="1"/>
</dbReference>
<dbReference type="InterPro" id="IPR012373">
    <property type="entry name" value="Ferrdict_sens_TM"/>
</dbReference>
<reference evidence="4" key="1">
    <citation type="submission" date="2022-01" db="EMBL/GenBank/DDBJ databases">
        <title>Novel species in genus Dyadobacter.</title>
        <authorList>
            <person name="Ma C."/>
        </authorList>
    </citation>
    <scope>NUCLEOTIDE SEQUENCE</scope>
    <source>
        <strain evidence="4">CY357</strain>
    </source>
</reference>
<dbReference type="Proteomes" id="UP001139411">
    <property type="component" value="Unassembled WGS sequence"/>
</dbReference>
<dbReference type="PANTHER" id="PTHR30273:SF2">
    <property type="entry name" value="PROTEIN FECR"/>
    <property type="match status" value="1"/>
</dbReference>
<dbReference type="Pfam" id="PF04773">
    <property type="entry name" value="FecR"/>
    <property type="match status" value="1"/>
</dbReference>
<name>A0A9X1QD49_9BACT</name>
<dbReference type="PANTHER" id="PTHR30273">
    <property type="entry name" value="PERIPLASMIC SIGNAL SENSOR AND SIGMA FACTOR ACTIVATOR FECR-RELATED"/>
    <property type="match status" value="1"/>
</dbReference>
<dbReference type="Pfam" id="PF16344">
    <property type="entry name" value="FecR_C"/>
    <property type="match status" value="1"/>
</dbReference>
<comment type="caution">
    <text evidence="4">The sequence shown here is derived from an EMBL/GenBank/DDBJ whole genome shotgun (WGS) entry which is preliminary data.</text>
</comment>
<gene>
    <name evidence="4" type="ORF">L0661_11860</name>
</gene>
<dbReference type="AlphaFoldDB" id="A0A9X1QD49"/>
<dbReference type="EMBL" id="JAKFFV010000007">
    <property type="protein sequence ID" value="MCF2499006.1"/>
    <property type="molecule type" value="Genomic_DNA"/>
</dbReference>
<keyword evidence="1" id="KW-0812">Transmembrane</keyword>
<evidence type="ECO:0000259" key="3">
    <source>
        <dbReference type="Pfam" id="PF16344"/>
    </source>
</evidence>
<protein>
    <submittedName>
        <fullName evidence="4">FecR domain-containing protein</fullName>
    </submittedName>
</protein>
<keyword evidence="1" id="KW-0472">Membrane</keyword>
<feature type="domain" description="FecR protein" evidence="2">
    <location>
        <begin position="112"/>
        <end position="206"/>
    </location>
</feature>
<dbReference type="RefSeq" id="WP_235177935.1">
    <property type="nucleotide sequence ID" value="NZ_JAKFFV010000007.1"/>
</dbReference>
<accession>A0A9X1QD49</accession>
<evidence type="ECO:0000313" key="4">
    <source>
        <dbReference type="EMBL" id="MCF2499006.1"/>
    </source>
</evidence>
<organism evidence="4 5">
    <name type="scientific">Dyadobacter chenhuakuii</name>
    <dbReference type="NCBI Taxonomy" id="2909339"/>
    <lineage>
        <taxon>Bacteria</taxon>
        <taxon>Pseudomonadati</taxon>
        <taxon>Bacteroidota</taxon>
        <taxon>Cytophagia</taxon>
        <taxon>Cytophagales</taxon>
        <taxon>Spirosomataceae</taxon>
        <taxon>Dyadobacter</taxon>
    </lineage>
</organism>
<keyword evidence="1" id="KW-1133">Transmembrane helix</keyword>
<feature type="domain" description="Protein FecR C-terminal" evidence="3">
    <location>
        <begin position="251"/>
        <end position="319"/>
    </location>
</feature>
<evidence type="ECO:0000313" key="5">
    <source>
        <dbReference type="Proteomes" id="UP001139411"/>
    </source>
</evidence>
<dbReference type="Gene3D" id="2.60.120.1440">
    <property type="match status" value="1"/>
</dbReference>
<dbReference type="InterPro" id="IPR006860">
    <property type="entry name" value="FecR"/>
</dbReference>
<feature type="transmembrane region" description="Helical" evidence="1">
    <location>
        <begin position="82"/>
        <end position="103"/>
    </location>
</feature>
<dbReference type="InterPro" id="IPR032508">
    <property type="entry name" value="FecR_C"/>
</dbReference>
<dbReference type="GO" id="GO:0016989">
    <property type="term" value="F:sigma factor antagonist activity"/>
    <property type="evidence" value="ECO:0007669"/>
    <property type="project" value="TreeGrafter"/>
</dbReference>
<proteinExistence type="predicted"/>
<evidence type="ECO:0000259" key="2">
    <source>
        <dbReference type="Pfam" id="PF04773"/>
    </source>
</evidence>
<dbReference type="Gene3D" id="3.55.50.30">
    <property type="match status" value="1"/>
</dbReference>
<evidence type="ECO:0000256" key="1">
    <source>
        <dbReference type="SAM" id="Phobius"/>
    </source>
</evidence>